<dbReference type="Pfam" id="PF00005">
    <property type="entry name" value="ABC_tran"/>
    <property type="match status" value="1"/>
</dbReference>
<keyword evidence="7" id="KW-1278">Translocase</keyword>
<evidence type="ECO:0000256" key="4">
    <source>
        <dbReference type="ARBA" id="ARBA00022519"/>
    </source>
</evidence>
<dbReference type="PANTHER" id="PTHR43514:SF4">
    <property type="entry name" value="ABC TRANSPORTER I FAMILY MEMBER 10"/>
    <property type="match status" value="1"/>
</dbReference>
<dbReference type="InterPro" id="IPR004606">
    <property type="entry name" value="Mop_domain"/>
</dbReference>
<dbReference type="OrthoDB" id="5298774at2"/>
<dbReference type="InterPro" id="IPR050334">
    <property type="entry name" value="Molybdenum_import_ModC"/>
</dbReference>
<organism evidence="12 13">
    <name type="scientific">Rivibacter subsaxonicus</name>
    <dbReference type="NCBI Taxonomy" id="457575"/>
    <lineage>
        <taxon>Bacteria</taxon>
        <taxon>Pseudomonadati</taxon>
        <taxon>Pseudomonadota</taxon>
        <taxon>Betaproteobacteria</taxon>
        <taxon>Burkholderiales</taxon>
        <taxon>Rivibacter</taxon>
    </lineage>
</organism>
<dbReference type="Gene3D" id="2.40.50.100">
    <property type="match status" value="1"/>
</dbReference>
<dbReference type="PANTHER" id="PTHR43514">
    <property type="entry name" value="ABC TRANSPORTER I FAMILY MEMBER 10"/>
    <property type="match status" value="1"/>
</dbReference>
<reference evidence="12 13" key="1">
    <citation type="submission" date="2019-02" db="EMBL/GenBank/DDBJ databases">
        <title>Genomic Encyclopedia of Type Strains, Phase IV (KMG-IV): sequencing the most valuable type-strain genomes for metagenomic binning, comparative biology and taxonomic classification.</title>
        <authorList>
            <person name="Goeker M."/>
        </authorList>
    </citation>
    <scope>NUCLEOTIDE SEQUENCE [LARGE SCALE GENOMIC DNA]</scope>
    <source>
        <strain evidence="12 13">DSM 19570</strain>
    </source>
</reference>
<evidence type="ECO:0000256" key="3">
    <source>
        <dbReference type="ARBA" id="ARBA00022505"/>
    </source>
</evidence>
<dbReference type="InterPro" id="IPR017871">
    <property type="entry name" value="ABC_transporter-like_CS"/>
</dbReference>
<evidence type="ECO:0000256" key="6">
    <source>
        <dbReference type="ARBA" id="ARBA00022840"/>
    </source>
</evidence>
<dbReference type="InterPro" id="IPR003439">
    <property type="entry name" value="ABC_transporter-like_ATP-bd"/>
</dbReference>
<dbReference type="GO" id="GO:0005524">
    <property type="term" value="F:ATP binding"/>
    <property type="evidence" value="ECO:0007669"/>
    <property type="project" value="UniProtKB-KW"/>
</dbReference>
<keyword evidence="5" id="KW-0547">Nucleotide-binding</keyword>
<keyword evidence="4" id="KW-0997">Cell inner membrane</keyword>
<feature type="domain" description="ABC transporter" evidence="10">
    <location>
        <begin position="2"/>
        <end position="234"/>
    </location>
</feature>
<dbReference type="SUPFAM" id="SSF50331">
    <property type="entry name" value="MOP-like"/>
    <property type="match status" value="1"/>
</dbReference>
<dbReference type="NCBIfam" id="TIGR02142">
    <property type="entry name" value="modC_ABC"/>
    <property type="match status" value="1"/>
</dbReference>
<gene>
    <name evidence="12" type="ORF">EV670_1474</name>
</gene>
<keyword evidence="6 12" id="KW-0067">ATP-binding</keyword>
<dbReference type="Gene3D" id="3.40.50.300">
    <property type="entry name" value="P-loop containing nucleotide triphosphate hydrolases"/>
    <property type="match status" value="1"/>
</dbReference>
<accession>A0A4Q7VVQ3</accession>
<keyword evidence="1" id="KW-0813">Transport</keyword>
<dbReference type="InterPro" id="IPR005116">
    <property type="entry name" value="Transp-assoc_OB_typ1"/>
</dbReference>
<evidence type="ECO:0000256" key="1">
    <source>
        <dbReference type="ARBA" id="ARBA00022448"/>
    </source>
</evidence>
<keyword evidence="3 9" id="KW-0500">Molybdenum</keyword>
<dbReference type="PROSITE" id="PS00211">
    <property type="entry name" value="ABC_TRANSPORTER_1"/>
    <property type="match status" value="1"/>
</dbReference>
<evidence type="ECO:0000256" key="9">
    <source>
        <dbReference type="PROSITE-ProRule" id="PRU01213"/>
    </source>
</evidence>
<feature type="domain" description="Mop" evidence="11">
    <location>
        <begin position="293"/>
        <end position="364"/>
    </location>
</feature>
<proteinExistence type="predicted"/>
<evidence type="ECO:0000256" key="5">
    <source>
        <dbReference type="ARBA" id="ARBA00022741"/>
    </source>
</evidence>
<sequence length="369" mass="39116">MTLEIDLQLARGEAVVQARFEVPAHGVTALVGRSGAGKSSVLLAAAGLLRPRSGRVALNGTALFDAARGIDLPPHARRLGLVFQDGRLLPHRSVRANLLYGAVRAPRDASGPELDEVVALLGIEPLLGRRPFQLSGGERQRVAIGRALLSRPRALLMDEPLASLDPPRRHELLGYLAALPARWQLPILYVTHQMDEVLRLADHVVLMSEHKVAAQGPALALLSDLSLGPLVGRFEAGAVLEGRVVEQLADWQLSVVQVAGQAVTVPMIEAPLGAAVRLRIRARDVALQRAVLPSSASNQLSGTVTRIVEREAPYAAVEIALGAATAPGECLWALVTRRSVQSLGLAPGQPAVASFKAVAVEGRATSLRP</sequence>
<dbReference type="AlphaFoldDB" id="A0A4Q7VVQ3"/>
<dbReference type="Proteomes" id="UP000293671">
    <property type="component" value="Unassembled WGS sequence"/>
</dbReference>
<dbReference type="InterPro" id="IPR011868">
    <property type="entry name" value="ModC_ABC_ATP-bd"/>
</dbReference>
<dbReference type="RefSeq" id="WP_130431199.1">
    <property type="nucleotide sequence ID" value="NZ_SHKP01000005.1"/>
</dbReference>
<dbReference type="PROSITE" id="PS51866">
    <property type="entry name" value="MOP"/>
    <property type="match status" value="1"/>
</dbReference>
<dbReference type="SUPFAM" id="SSF52540">
    <property type="entry name" value="P-loop containing nucleoside triphosphate hydrolases"/>
    <property type="match status" value="1"/>
</dbReference>
<keyword evidence="8" id="KW-0472">Membrane</keyword>
<evidence type="ECO:0000313" key="13">
    <source>
        <dbReference type="Proteomes" id="UP000293671"/>
    </source>
</evidence>
<name>A0A4Q7VVQ3_9BURK</name>
<evidence type="ECO:0000259" key="10">
    <source>
        <dbReference type="PROSITE" id="PS50893"/>
    </source>
</evidence>
<evidence type="ECO:0000256" key="7">
    <source>
        <dbReference type="ARBA" id="ARBA00022967"/>
    </source>
</evidence>
<dbReference type="PROSITE" id="PS50893">
    <property type="entry name" value="ABC_TRANSPORTER_2"/>
    <property type="match status" value="1"/>
</dbReference>
<dbReference type="GO" id="GO:0016887">
    <property type="term" value="F:ATP hydrolysis activity"/>
    <property type="evidence" value="ECO:0007669"/>
    <property type="project" value="InterPro"/>
</dbReference>
<dbReference type="GO" id="GO:0015098">
    <property type="term" value="F:molybdate ion transmembrane transporter activity"/>
    <property type="evidence" value="ECO:0007669"/>
    <property type="project" value="InterPro"/>
</dbReference>
<protein>
    <submittedName>
        <fullName evidence="12">Molybdate transport system ATP-binding protein</fullName>
    </submittedName>
</protein>
<keyword evidence="13" id="KW-1185">Reference proteome</keyword>
<evidence type="ECO:0000259" key="11">
    <source>
        <dbReference type="PROSITE" id="PS51866"/>
    </source>
</evidence>
<dbReference type="EMBL" id="SHKP01000005">
    <property type="protein sequence ID" value="RZU00762.1"/>
    <property type="molecule type" value="Genomic_DNA"/>
</dbReference>
<dbReference type="InterPro" id="IPR008995">
    <property type="entry name" value="Mo/tungstate-bd_C_term_dom"/>
</dbReference>
<keyword evidence="2" id="KW-1003">Cell membrane</keyword>
<dbReference type="GO" id="GO:0016020">
    <property type="term" value="C:membrane"/>
    <property type="evidence" value="ECO:0007669"/>
    <property type="project" value="InterPro"/>
</dbReference>
<dbReference type="InterPro" id="IPR027417">
    <property type="entry name" value="P-loop_NTPase"/>
</dbReference>
<dbReference type="GO" id="GO:0140359">
    <property type="term" value="F:ABC-type transporter activity"/>
    <property type="evidence" value="ECO:0007669"/>
    <property type="project" value="InterPro"/>
</dbReference>
<dbReference type="SMART" id="SM00382">
    <property type="entry name" value="AAA"/>
    <property type="match status" value="1"/>
</dbReference>
<comment type="caution">
    <text evidence="12">The sequence shown here is derived from an EMBL/GenBank/DDBJ whole genome shotgun (WGS) entry which is preliminary data.</text>
</comment>
<evidence type="ECO:0000256" key="2">
    <source>
        <dbReference type="ARBA" id="ARBA00022475"/>
    </source>
</evidence>
<dbReference type="Pfam" id="PF03459">
    <property type="entry name" value="TOBE"/>
    <property type="match status" value="1"/>
</dbReference>
<evidence type="ECO:0000256" key="8">
    <source>
        <dbReference type="ARBA" id="ARBA00023136"/>
    </source>
</evidence>
<evidence type="ECO:0000313" key="12">
    <source>
        <dbReference type="EMBL" id="RZU00762.1"/>
    </source>
</evidence>
<dbReference type="InterPro" id="IPR003593">
    <property type="entry name" value="AAA+_ATPase"/>
</dbReference>